<evidence type="ECO:0000313" key="1">
    <source>
        <dbReference type="EMBL" id="KAL3527622.1"/>
    </source>
</evidence>
<sequence length="98" mass="10378">RYLNSQPAPSQDHLELLGIDSTPKVFNEGAAGIYFGSFKNGSATLGNASSLGMAKLNSILDGNLSRHSPSRANHATSLDDFSLLLVIQPEHPKDPSSS</sequence>
<dbReference type="EMBL" id="JBJUIK010000005">
    <property type="protein sequence ID" value="KAL3527622.1"/>
    <property type="molecule type" value="Genomic_DNA"/>
</dbReference>
<evidence type="ECO:0000313" key="2">
    <source>
        <dbReference type="Proteomes" id="UP001630127"/>
    </source>
</evidence>
<gene>
    <name evidence="1" type="ORF">ACH5RR_012278</name>
</gene>
<dbReference type="Proteomes" id="UP001630127">
    <property type="component" value="Unassembled WGS sequence"/>
</dbReference>
<feature type="non-terminal residue" evidence="1">
    <location>
        <position position="1"/>
    </location>
</feature>
<accession>A0ABD3A7C5</accession>
<protein>
    <submittedName>
        <fullName evidence="1">Uncharacterized protein</fullName>
    </submittedName>
</protein>
<comment type="caution">
    <text evidence="1">The sequence shown here is derived from an EMBL/GenBank/DDBJ whole genome shotgun (WGS) entry which is preliminary data.</text>
</comment>
<reference evidence="1 2" key="1">
    <citation type="submission" date="2024-11" db="EMBL/GenBank/DDBJ databases">
        <title>A near-complete genome assembly of Cinchona calisaya.</title>
        <authorList>
            <person name="Lian D.C."/>
            <person name="Zhao X.W."/>
            <person name="Wei L."/>
        </authorList>
    </citation>
    <scope>NUCLEOTIDE SEQUENCE [LARGE SCALE GENOMIC DNA]</scope>
    <source>
        <tissue evidence="1">Nenye</tissue>
    </source>
</reference>
<dbReference type="AlphaFoldDB" id="A0ABD3A7C5"/>
<organism evidence="1 2">
    <name type="scientific">Cinchona calisaya</name>
    <dbReference type="NCBI Taxonomy" id="153742"/>
    <lineage>
        <taxon>Eukaryota</taxon>
        <taxon>Viridiplantae</taxon>
        <taxon>Streptophyta</taxon>
        <taxon>Embryophyta</taxon>
        <taxon>Tracheophyta</taxon>
        <taxon>Spermatophyta</taxon>
        <taxon>Magnoliopsida</taxon>
        <taxon>eudicotyledons</taxon>
        <taxon>Gunneridae</taxon>
        <taxon>Pentapetalae</taxon>
        <taxon>asterids</taxon>
        <taxon>lamiids</taxon>
        <taxon>Gentianales</taxon>
        <taxon>Rubiaceae</taxon>
        <taxon>Cinchonoideae</taxon>
        <taxon>Cinchoneae</taxon>
        <taxon>Cinchona</taxon>
    </lineage>
</organism>
<keyword evidence="2" id="KW-1185">Reference proteome</keyword>
<proteinExistence type="predicted"/>
<name>A0ABD3A7C5_9GENT</name>